<evidence type="ECO:0000313" key="3">
    <source>
        <dbReference type="Proteomes" id="UP001314170"/>
    </source>
</evidence>
<organism evidence="2 3">
    <name type="scientific">Dovyalis caffra</name>
    <dbReference type="NCBI Taxonomy" id="77055"/>
    <lineage>
        <taxon>Eukaryota</taxon>
        <taxon>Viridiplantae</taxon>
        <taxon>Streptophyta</taxon>
        <taxon>Embryophyta</taxon>
        <taxon>Tracheophyta</taxon>
        <taxon>Spermatophyta</taxon>
        <taxon>Magnoliopsida</taxon>
        <taxon>eudicotyledons</taxon>
        <taxon>Gunneridae</taxon>
        <taxon>Pentapetalae</taxon>
        <taxon>rosids</taxon>
        <taxon>fabids</taxon>
        <taxon>Malpighiales</taxon>
        <taxon>Salicaceae</taxon>
        <taxon>Flacourtieae</taxon>
        <taxon>Dovyalis</taxon>
    </lineage>
</organism>
<proteinExistence type="predicted"/>
<feature type="region of interest" description="Disordered" evidence="1">
    <location>
        <begin position="58"/>
        <end position="83"/>
    </location>
</feature>
<reference evidence="2 3" key="1">
    <citation type="submission" date="2024-01" db="EMBL/GenBank/DDBJ databases">
        <authorList>
            <person name="Waweru B."/>
        </authorList>
    </citation>
    <scope>NUCLEOTIDE SEQUENCE [LARGE SCALE GENOMIC DNA]</scope>
</reference>
<dbReference type="Proteomes" id="UP001314170">
    <property type="component" value="Unassembled WGS sequence"/>
</dbReference>
<accession>A0AAV1SB29</accession>
<feature type="compositionally biased region" description="Basic and acidic residues" evidence="1">
    <location>
        <begin position="73"/>
        <end position="83"/>
    </location>
</feature>
<comment type="caution">
    <text evidence="2">The sequence shown here is derived from an EMBL/GenBank/DDBJ whole genome shotgun (WGS) entry which is preliminary data.</text>
</comment>
<feature type="compositionally biased region" description="Basic and acidic residues" evidence="1">
    <location>
        <begin position="1"/>
        <end position="13"/>
    </location>
</feature>
<protein>
    <submittedName>
        <fullName evidence="2">Uncharacterized protein</fullName>
    </submittedName>
</protein>
<sequence>MDRAAEEVGEARKRQAAKMHVPSLQTKICNRKEDYDSVGLRFLEDIKVEIGKWSTNKKGEKYKKKKVWSGSTRLRDDPRSLFD</sequence>
<feature type="region of interest" description="Disordered" evidence="1">
    <location>
        <begin position="1"/>
        <end position="20"/>
    </location>
</feature>
<evidence type="ECO:0000256" key="1">
    <source>
        <dbReference type="SAM" id="MobiDB-lite"/>
    </source>
</evidence>
<name>A0AAV1SB29_9ROSI</name>
<dbReference type="EMBL" id="CAWUPB010001173">
    <property type="protein sequence ID" value="CAK7347332.1"/>
    <property type="molecule type" value="Genomic_DNA"/>
</dbReference>
<evidence type="ECO:0000313" key="2">
    <source>
        <dbReference type="EMBL" id="CAK7347332.1"/>
    </source>
</evidence>
<gene>
    <name evidence="2" type="ORF">DCAF_LOCUS20016</name>
</gene>
<dbReference type="AlphaFoldDB" id="A0AAV1SB29"/>
<keyword evidence="3" id="KW-1185">Reference proteome</keyword>